<dbReference type="EMBL" id="CP022603">
    <property type="protein sequence ID" value="ASV83330.1"/>
    <property type="molecule type" value="Genomic_DNA"/>
</dbReference>
<proteinExistence type="predicted"/>
<dbReference type="AlphaFoldDB" id="A0A248U9Z0"/>
<dbReference type="Proteomes" id="UP000215256">
    <property type="component" value="Chromosome 2"/>
</dbReference>
<evidence type="ECO:0000313" key="1">
    <source>
        <dbReference type="EMBL" id="ASV83330.1"/>
    </source>
</evidence>
<protein>
    <submittedName>
        <fullName evidence="1">Uncharacterized protein</fullName>
    </submittedName>
</protein>
<sequence length="68" mass="8062">MKKLFLLYYQLQQSESAYRDLAISGSKVRRILYSRMTLPQNRFPLLGDMLNHNEKRRLSAAFVDRLSL</sequence>
<accession>A0A248U9Z0</accession>
<dbReference type="KEGG" id="och:CES85_4109"/>
<name>A0A248U9Z0_9HYPH</name>
<reference evidence="1 2" key="1">
    <citation type="submission" date="2017-07" db="EMBL/GenBank/DDBJ databases">
        <title>Phylogenetic study on the rhizospheric bacterium Ochrobactrum sp. A44.</title>
        <authorList>
            <person name="Krzyzanowska D.M."/>
            <person name="Ossowicki A."/>
            <person name="Rajewska M."/>
            <person name="Maciag T."/>
            <person name="Kaczynski Z."/>
            <person name="Czerwicka M."/>
            <person name="Jafra S."/>
        </authorList>
    </citation>
    <scope>NUCLEOTIDE SEQUENCE [LARGE SCALE GENOMIC DNA]</scope>
    <source>
        <strain evidence="1 2">A44</strain>
    </source>
</reference>
<evidence type="ECO:0000313" key="2">
    <source>
        <dbReference type="Proteomes" id="UP000215256"/>
    </source>
</evidence>
<gene>
    <name evidence="1" type="ORF">CES85_4109</name>
</gene>
<organism evidence="1 2">
    <name type="scientific">Ochrobactrum quorumnocens</name>
    <dbReference type="NCBI Taxonomy" id="271865"/>
    <lineage>
        <taxon>Bacteria</taxon>
        <taxon>Pseudomonadati</taxon>
        <taxon>Pseudomonadota</taxon>
        <taxon>Alphaproteobacteria</taxon>
        <taxon>Hyphomicrobiales</taxon>
        <taxon>Brucellaceae</taxon>
        <taxon>Brucella/Ochrobactrum group</taxon>
        <taxon>Ochrobactrum</taxon>
    </lineage>
</organism>